<comment type="similarity">
    <text evidence="1">Belongs to the AHA1 family.</text>
</comment>
<evidence type="ECO:0000256" key="1">
    <source>
        <dbReference type="ARBA" id="ARBA00006817"/>
    </source>
</evidence>
<proteinExistence type="inferred from homology"/>
<comment type="caution">
    <text evidence="3">The sequence shown here is derived from an EMBL/GenBank/DDBJ whole genome shotgun (WGS) entry which is preliminary data.</text>
</comment>
<accession>A0ABR7LAE7</accession>
<evidence type="ECO:0000259" key="2">
    <source>
        <dbReference type="Pfam" id="PF08327"/>
    </source>
</evidence>
<dbReference type="Gene3D" id="3.30.530.20">
    <property type="match status" value="1"/>
</dbReference>
<organism evidence="3 4">
    <name type="scientific">Actinokineospora xionganensis</name>
    <dbReference type="NCBI Taxonomy" id="2684470"/>
    <lineage>
        <taxon>Bacteria</taxon>
        <taxon>Bacillati</taxon>
        <taxon>Actinomycetota</taxon>
        <taxon>Actinomycetes</taxon>
        <taxon>Pseudonocardiales</taxon>
        <taxon>Pseudonocardiaceae</taxon>
        <taxon>Actinokineospora</taxon>
    </lineage>
</organism>
<dbReference type="SUPFAM" id="SSF55961">
    <property type="entry name" value="Bet v1-like"/>
    <property type="match status" value="1"/>
</dbReference>
<dbReference type="RefSeq" id="WP_187222358.1">
    <property type="nucleotide sequence ID" value="NZ_JABVED010000011.1"/>
</dbReference>
<dbReference type="EMBL" id="JABVED010000011">
    <property type="protein sequence ID" value="MBC6449523.1"/>
    <property type="molecule type" value="Genomic_DNA"/>
</dbReference>
<feature type="domain" description="Activator of Hsp90 ATPase homologue 1/2-like C-terminal" evidence="2">
    <location>
        <begin position="16"/>
        <end position="150"/>
    </location>
</feature>
<dbReference type="CDD" id="cd08891">
    <property type="entry name" value="SRPBCC_CalC"/>
    <property type="match status" value="1"/>
</dbReference>
<keyword evidence="4" id="KW-1185">Reference proteome</keyword>
<evidence type="ECO:0000313" key="3">
    <source>
        <dbReference type="EMBL" id="MBC6449523.1"/>
    </source>
</evidence>
<dbReference type="Proteomes" id="UP000734823">
    <property type="component" value="Unassembled WGS sequence"/>
</dbReference>
<name>A0ABR7LAE7_9PSEU</name>
<dbReference type="InterPro" id="IPR023393">
    <property type="entry name" value="START-like_dom_sf"/>
</dbReference>
<sequence length="158" mass="17960">MTQGTELRVRKSITVKATQERAFTVFTTKMGTWWPADHHIGDGVFADIVIEPKPGGRWFERSQDGAECEWGSVLAYDPHDRFVLTWNLQGDWKYDPDTARASEVEVRFIPEGPDTTRVELEHRHLERHGEAAEGIQTSVDSERGWPLILTHYADAVVG</sequence>
<dbReference type="InterPro" id="IPR013538">
    <property type="entry name" value="ASHA1/2-like_C"/>
</dbReference>
<gene>
    <name evidence="3" type="ORF">GPZ80_20370</name>
</gene>
<evidence type="ECO:0000313" key="4">
    <source>
        <dbReference type="Proteomes" id="UP000734823"/>
    </source>
</evidence>
<reference evidence="3 4" key="1">
    <citation type="submission" date="2020-06" db="EMBL/GenBank/DDBJ databases">
        <title>Actinokineospora xiongansis sp. nov., isolated from soil of Baiyangdian.</title>
        <authorList>
            <person name="Zhang X."/>
        </authorList>
    </citation>
    <scope>NUCLEOTIDE SEQUENCE [LARGE SCALE GENOMIC DNA]</scope>
    <source>
        <strain evidence="3 4">HBU206404</strain>
    </source>
</reference>
<protein>
    <submittedName>
        <fullName evidence="3">SRPBCC domain-containing protein</fullName>
    </submittedName>
</protein>
<dbReference type="Pfam" id="PF08327">
    <property type="entry name" value="AHSA1"/>
    <property type="match status" value="1"/>
</dbReference>